<evidence type="ECO:0000256" key="3">
    <source>
        <dbReference type="ARBA" id="ARBA00022737"/>
    </source>
</evidence>
<evidence type="ECO:0000313" key="14">
    <source>
        <dbReference type="Proteomes" id="UP000026960"/>
    </source>
</evidence>
<name>A0A0D3HJI7_9ORYZ</name>
<dbReference type="InterPro" id="IPR042197">
    <property type="entry name" value="Apaf_helical"/>
</dbReference>
<accession>A0A0D3HJI7</accession>
<evidence type="ECO:0000256" key="2">
    <source>
        <dbReference type="ARBA" id="ARBA00022614"/>
    </source>
</evidence>
<dbReference type="InterPro" id="IPR001611">
    <property type="entry name" value="Leu-rich_rpt"/>
</dbReference>
<dbReference type="Gene3D" id="3.80.10.10">
    <property type="entry name" value="Ribonuclease Inhibitor"/>
    <property type="match status" value="9"/>
</dbReference>
<keyword evidence="4" id="KW-0547">Nucleotide-binding</keyword>
<dbReference type="InterPro" id="IPR055414">
    <property type="entry name" value="LRR_R13L4/SHOC2-like"/>
</dbReference>
<feature type="domain" description="Disease resistance N-terminal" evidence="9">
    <location>
        <begin position="1246"/>
        <end position="1310"/>
    </location>
</feature>
<feature type="domain" description="Disease resistance R13L4/SHOC-2-like LRR" evidence="11">
    <location>
        <begin position="1783"/>
        <end position="1885"/>
    </location>
</feature>
<dbReference type="SUPFAM" id="SSF52058">
    <property type="entry name" value="L domain-like"/>
    <property type="match status" value="4"/>
</dbReference>
<dbReference type="InterPro" id="IPR056789">
    <property type="entry name" value="LRR_R13L1-DRL21"/>
</dbReference>
<dbReference type="GO" id="GO:0005524">
    <property type="term" value="F:ATP binding"/>
    <property type="evidence" value="ECO:0007669"/>
    <property type="project" value="UniProtKB-KW"/>
</dbReference>
<dbReference type="InterPro" id="IPR027417">
    <property type="entry name" value="P-loop_NTPase"/>
</dbReference>
<dbReference type="PANTHER" id="PTHR36766">
    <property type="entry name" value="PLANT BROAD-SPECTRUM MILDEW RESISTANCE PROTEIN RPW8"/>
    <property type="match status" value="1"/>
</dbReference>
<dbReference type="Pfam" id="PF18052">
    <property type="entry name" value="Rx_N"/>
    <property type="match status" value="1"/>
</dbReference>
<evidence type="ECO:0000259" key="10">
    <source>
        <dbReference type="Pfam" id="PF23559"/>
    </source>
</evidence>
<reference evidence="13" key="1">
    <citation type="journal article" date="2009" name="Rice">
        <title>De Novo Next Generation Sequencing of Plant Genomes.</title>
        <authorList>
            <person name="Rounsley S."/>
            <person name="Marri P.R."/>
            <person name="Yu Y."/>
            <person name="He R."/>
            <person name="Sisneros N."/>
            <person name="Goicoechea J.L."/>
            <person name="Lee S.J."/>
            <person name="Angelova A."/>
            <person name="Kudrna D."/>
            <person name="Luo M."/>
            <person name="Affourtit J."/>
            <person name="Desany B."/>
            <person name="Knight J."/>
            <person name="Niazi F."/>
            <person name="Egholm M."/>
            <person name="Wing R.A."/>
        </authorList>
    </citation>
    <scope>NUCLEOTIDE SEQUENCE [LARGE SCALE GENOMIC DNA]</scope>
    <source>
        <strain evidence="13">cv. IRGC 105608</strain>
    </source>
</reference>
<dbReference type="Gene3D" id="3.40.50.300">
    <property type="entry name" value="P-loop containing nucleotide triphosphate hydrolases"/>
    <property type="match status" value="1"/>
</dbReference>
<dbReference type="Gene3D" id="1.10.10.10">
    <property type="entry name" value="Winged helix-like DNA-binding domain superfamily/Winged helix DNA-binding domain"/>
    <property type="match status" value="1"/>
</dbReference>
<proteinExistence type="inferred from homology"/>
<dbReference type="InterPro" id="IPR006553">
    <property type="entry name" value="Leu-rich_rpt_Cys-con_subtyp"/>
</dbReference>
<dbReference type="Pfam" id="PF23559">
    <property type="entry name" value="WHD_DRP"/>
    <property type="match status" value="1"/>
</dbReference>
<dbReference type="Pfam" id="PF23598">
    <property type="entry name" value="LRR_14"/>
    <property type="match status" value="4"/>
</dbReference>
<dbReference type="InterPro" id="IPR058922">
    <property type="entry name" value="WHD_DRP"/>
</dbReference>
<dbReference type="PANTHER" id="PTHR36766:SF73">
    <property type="entry name" value="NB-ARC DOMAIN-CONTAINING PROTEIN"/>
    <property type="match status" value="1"/>
</dbReference>
<dbReference type="Gene3D" id="1.20.5.4130">
    <property type="match status" value="1"/>
</dbReference>
<evidence type="ECO:0000313" key="13">
    <source>
        <dbReference type="EnsemblPlants" id="OBART11G06480.1"/>
    </source>
</evidence>
<feature type="domain" description="NB-ARC" evidence="8">
    <location>
        <begin position="1390"/>
        <end position="1554"/>
    </location>
</feature>
<keyword evidence="6" id="KW-0067">ATP-binding</keyword>
<protein>
    <recommendedName>
        <fullName evidence="15">NB-ARC domain-containing protein</fullName>
    </recommendedName>
</protein>
<comment type="similarity">
    <text evidence="1">Belongs to the disease resistance NB-LRR family.</text>
</comment>
<evidence type="ECO:0000259" key="11">
    <source>
        <dbReference type="Pfam" id="PF23598"/>
    </source>
</evidence>
<dbReference type="eggNOG" id="KOG4658">
    <property type="taxonomic scope" value="Eukaryota"/>
</dbReference>
<keyword evidence="2" id="KW-0433">Leucine-rich repeat</keyword>
<dbReference type="SMART" id="SM00369">
    <property type="entry name" value="LRR_TYP"/>
    <property type="match status" value="10"/>
</dbReference>
<dbReference type="Pfam" id="PF25019">
    <property type="entry name" value="LRR_R13L1-DRL21"/>
    <property type="match status" value="2"/>
</dbReference>
<keyword evidence="7" id="KW-0175">Coiled coil</keyword>
<evidence type="ECO:0000256" key="4">
    <source>
        <dbReference type="ARBA" id="ARBA00022741"/>
    </source>
</evidence>
<keyword evidence="3" id="KW-0677">Repeat</keyword>
<feature type="domain" description="Disease resistance protein winged helix" evidence="10">
    <location>
        <begin position="168"/>
        <end position="245"/>
    </location>
</feature>
<dbReference type="Pfam" id="PF00931">
    <property type="entry name" value="NB-ARC"/>
    <property type="match status" value="2"/>
</dbReference>
<dbReference type="InterPro" id="IPR003591">
    <property type="entry name" value="Leu-rich_rpt_typical-subtyp"/>
</dbReference>
<keyword evidence="5" id="KW-0611">Plant defense</keyword>
<dbReference type="GO" id="GO:0051707">
    <property type="term" value="P:response to other organism"/>
    <property type="evidence" value="ECO:0007669"/>
    <property type="project" value="UniProtKB-ARBA"/>
</dbReference>
<organism evidence="13">
    <name type="scientific">Oryza barthii</name>
    <dbReference type="NCBI Taxonomy" id="65489"/>
    <lineage>
        <taxon>Eukaryota</taxon>
        <taxon>Viridiplantae</taxon>
        <taxon>Streptophyta</taxon>
        <taxon>Embryophyta</taxon>
        <taxon>Tracheophyta</taxon>
        <taxon>Spermatophyta</taxon>
        <taxon>Magnoliopsida</taxon>
        <taxon>Liliopsida</taxon>
        <taxon>Poales</taxon>
        <taxon>Poaceae</taxon>
        <taxon>BOP clade</taxon>
        <taxon>Oryzoideae</taxon>
        <taxon>Oryzeae</taxon>
        <taxon>Oryzinae</taxon>
        <taxon>Oryza</taxon>
    </lineage>
</organism>
<dbReference type="GO" id="GO:0006952">
    <property type="term" value="P:defense response"/>
    <property type="evidence" value="ECO:0007669"/>
    <property type="project" value="UniProtKB-KW"/>
</dbReference>
<dbReference type="SUPFAM" id="SSF52047">
    <property type="entry name" value="RNI-like"/>
    <property type="match status" value="2"/>
</dbReference>
<sequence>MAPPNMNIIIVLDDLWENDGFQLDNLKLKLQVGKGAKVIIIVTTRDESIAMRFSTIEPHFLKPLTDEMCWRIIKQKTAFEDRNDRDWLEHIGKEIAKKCGGVALAAQSLGYMLHSRRADEWESVRNSNIWNESSSDDTSSPHHVLSSLKLSYVRMRPCLKMCFGYCAIFPKGQNIVKDDLIHQWISLGFIEPSRVFTPRQLAETYVAKLLGMSFLQWCPESSLIAGWHHDDVTPFTMHDLVHDLARLVMLDEILVTSEQVSTAGISYRYALLGNCTQPLETSSDYLAKIRALRFMNCRTIDLNDVPFSPAKSLRVLDLSECSIEKLPDFIGQFKQLRYLNAPGVQHQTIPNSITNLINLMYLSLRGSSEILLLPESVGEMKGLMYLDLSDCSGIQQLPESFGNLEELVHLNFSNCSCIQSLSQCLRSLTELQYLNLSCNSDLYLPADVEHIGNLTKLEYLNLSCRSNLYLPLPNLDFLGTLTKLKYLNLSSQQSNPKWLPEDLGNLMELNLLLGIPQALRGLTNLEYLNLSMPNEQEYCGDRLHLAGLPEVIGSLTKLRELNLARCMDYIFGKQSIDQTDSFIDRISTLSNLEHLDLSENSVLRSLPESIGSLRKLVTLNLSDSLILIRLPLCLIKMESLKVLNVEGCSLNEAKLPQSNFLFTLPHFVVHAGDGESSSNLPLLEHANPGRFLELSNLENVKSIQEAQSIKLTEKDNINYLNLAWTRGADRFVEDMNVLEELVPPSTLEEFMTEGYSSVRLPAWVISIGQYLPNLVKITLWDWPKCNSLPPLGQLPNLEKIILGCMHGLRRIDGGIYGGPNAFPCLTEFHLLGMGCLEELDFGGFQGEQMFPKLQYFEISDCPKLTLKSCPPRAVKWDITRSDNVLSSSWVERRHTAVSSSSGVTLLKVMFCKLPLHYWGLLCNLPAPIDLHIQECTDLTCTSPEIIQALNSLKSLTLSNNDLELTCLQDLSFGFKQLEDLEGNMGQLTSLQSSPHLSVCGIITSLPEWLGQLISFNKLRIKYRGELNDLQGNMRQLTSLQSLVLYRCNSMTSLPQWLGELTTLKMLVIKDCARLNDLHETLCNLTSLQSLKLESCQEIPSLPERIGELKSLKKLEIINCICISSLPESIQQLRNLEELRIVECAGLWRWYESDENEKKLAHIKEKLIHFRLVLVTLYLLLTSSLFSNVLYLQVQPGCGGHFKHMTLKLVLAELQRKHGTGEWLLNLLTFTPEFTAVWLDHTPGQGQITLQWDFNDDLKKMKSTLESVAAVLEDAEKQSIKEASVRLWLKRLKSAAFAISDMIDEFEADTQGIQPPAKKMLATMIPCLTVGPRIILANKMKAMRGELKVITDEHTSFTLKVAPTANGVNIPDERETSSTVDKTLIIGRDEDKQIIMDSLSKSMTNDFTVLPIYGIGGIGKTTLAKLVFNDTQFKDYSRVWVYVSQIFDLNKIGNSIISQLTEEESQLSRKQMVCNRLEKLLAGKKTLIVLDDLWENNGSQLDNLTGMLKAGEGSKVVVVVTTRNGDIAKKFHTIQPHKLAHLTDDMCWTIIKQKSAFESREDDKEKLQKIGRDIAKKCGGVALAAESLGYMLQSMTCDEWESVKDNDIWNIISSSHLPDQNSPKQKNIFSTRQLSERYIKQLLGLSFLQHTKSSSTAGVHHENVTFFTMHDLVHDLASWVLADEILVSSKKNNNGESSYRYALLEDSSKPLNSFMKYPNKIKALCFVDCAKTGLHYDACSGAKCLRVLDLSECFVQKLPDSIGQLRQLRYLSAPGIQDTTIPDCITKLSKLIYLNLHGSARLCSLPESIGEMDNLMHLDLSGCSGIQRVPQSFGKLKLSYLDLLNCSSLKGVSEFLGNLTKLQHLNLSYCQYVEQLGNLGSLTELQYFHFSSTCLPGVSETDVLGAFTKLEYLNLSTKFDDTEIRRLPEAMGSFIKLKYLNLSGWRKLEELPISWGNLPNLIHLDLSKCHRINGVPEALSSLTKLQYLNLSWCSCGCFKNQSPLIGLEEAVAKLTQLQNLYLSRCLDTLVYGEFEVGVVICRNFLASVCSLSNLEELDLSDNYSIETLPESIGDLRKLHTLNLRRCYSLSQLPKVLRENDNLKHLNVSECYDLDMSTVPKFNSSLILLPQFAVQALDGGSGSNLVLLQNVNSATELEISKLENVVTVEEAQRVRLKEKEMISELMLNWTRDARRIVEDQDLLGELEPPRMLACFKLQGYNSVAFPEWLMNIAPHHFPVLSRIDLVELPKCTCLPPLGQLPLLEYLSLDGMNGITKIDGEFCGGTGAFPLLENLWMSNMESLEEWQTMYSCSEGEGVSEFMFPMLKNLIIRHCPKLSLKPLPPNKVVDLEIESSDNVISSWPMGACASTSSFVSVKTMVVKSCKLPLQQWRVLHQLAPHSDLTIESCGDLGSSSPEIAQALSSLKELTLKGNDDMQELNWMGELTCLESLIISTRCLELKASRGVMRQLTSLFSLTLRECESILSLPEWLGELPCLEYLDIINTRCPQLKASRGVMKKLTSLTSLTLHECESIVSLPECLGDLPSLETLHVECCESILALPESLGELTSLKELHIVFCNGIKSLPDNIHKLTNLKILQVEECHELKKWCESEENKTKFSNVLNERVYSYVN</sequence>
<dbReference type="GO" id="GO:0043531">
    <property type="term" value="F:ADP binding"/>
    <property type="evidence" value="ECO:0007669"/>
    <property type="project" value="InterPro"/>
</dbReference>
<evidence type="ECO:0000259" key="8">
    <source>
        <dbReference type="Pfam" id="PF00931"/>
    </source>
</evidence>
<evidence type="ECO:0000256" key="7">
    <source>
        <dbReference type="ARBA" id="ARBA00023054"/>
    </source>
</evidence>
<dbReference type="InterPro" id="IPR041118">
    <property type="entry name" value="Rx_N"/>
</dbReference>
<evidence type="ECO:0000256" key="6">
    <source>
        <dbReference type="ARBA" id="ARBA00022840"/>
    </source>
</evidence>
<feature type="domain" description="R13L1/DRL21-like LRR repeat region" evidence="12">
    <location>
        <begin position="2146"/>
        <end position="2269"/>
    </location>
</feature>
<keyword evidence="14" id="KW-1185">Reference proteome</keyword>
<evidence type="ECO:0000259" key="12">
    <source>
        <dbReference type="Pfam" id="PF25019"/>
    </source>
</evidence>
<evidence type="ECO:0008006" key="15">
    <source>
        <dbReference type="Google" id="ProtNLM"/>
    </source>
</evidence>
<dbReference type="PaxDb" id="65489-OBART11G06480.1"/>
<evidence type="ECO:0000259" key="9">
    <source>
        <dbReference type="Pfam" id="PF18052"/>
    </source>
</evidence>
<feature type="domain" description="Disease resistance R13L4/SHOC-2-like LRR" evidence="11">
    <location>
        <begin position="351"/>
        <end position="466"/>
    </location>
</feature>
<feature type="domain" description="Disease resistance R13L4/SHOC-2-like LRR" evidence="11">
    <location>
        <begin position="1900"/>
        <end position="2062"/>
    </location>
</feature>
<dbReference type="InterPro" id="IPR002182">
    <property type="entry name" value="NB-ARC"/>
</dbReference>
<dbReference type="InterPro" id="IPR032675">
    <property type="entry name" value="LRR_dom_sf"/>
</dbReference>
<dbReference type="Gramene" id="OBART11G06480.1">
    <property type="protein sequence ID" value="OBART11G06480.1"/>
    <property type="gene ID" value="OBART11G06480"/>
</dbReference>
<dbReference type="Proteomes" id="UP000026960">
    <property type="component" value="Chromosome 11"/>
</dbReference>
<dbReference type="EnsemblPlants" id="OBART11G06480.1">
    <property type="protein sequence ID" value="OBART11G06480.1"/>
    <property type="gene ID" value="OBART11G06480"/>
</dbReference>
<dbReference type="InterPro" id="IPR036388">
    <property type="entry name" value="WH-like_DNA-bd_sf"/>
</dbReference>
<feature type="domain" description="NB-ARC" evidence="8">
    <location>
        <begin position="7"/>
        <end position="77"/>
    </location>
</feature>
<dbReference type="Gene3D" id="1.10.8.430">
    <property type="entry name" value="Helical domain of apoptotic protease-activating factors"/>
    <property type="match status" value="2"/>
</dbReference>
<feature type="domain" description="Disease resistance R13L4/SHOC-2-like LRR" evidence="11">
    <location>
        <begin position="1032"/>
        <end position="1162"/>
    </location>
</feature>
<dbReference type="PRINTS" id="PR00364">
    <property type="entry name" value="DISEASERSIST"/>
</dbReference>
<reference evidence="13" key="2">
    <citation type="submission" date="2015-03" db="UniProtKB">
        <authorList>
            <consortium name="EnsemblPlants"/>
        </authorList>
    </citation>
    <scope>IDENTIFICATION</scope>
</reference>
<dbReference type="PROSITE" id="PS51450">
    <property type="entry name" value="LRR"/>
    <property type="match status" value="2"/>
</dbReference>
<evidence type="ECO:0000256" key="5">
    <source>
        <dbReference type="ARBA" id="ARBA00022821"/>
    </source>
</evidence>
<evidence type="ECO:0000256" key="1">
    <source>
        <dbReference type="ARBA" id="ARBA00008894"/>
    </source>
</evidence>
<dbReference type="STRING" id="65489.A0A0D3HJI7"/>
<dbReference type="SUPFAM" id="SSF52540">
    <property type="entry name" value="P-loop containing nucleoside triphosphate hydrolases"/>
    <property type="match status" value="2"/>
</dbReference>
<dbReference type="SMART" id="SM00367">
    <property type="entry name" value="LRR_CC"/>
    <property type="match status" value="8"/>
</dbReference>
<feature type="domain" description="R13L1/DRL21-like LRR repeat region" evidence="12">
    <location>
        <begin position="690"/>
        <end position="805"/>
    </location>
</feature>